<gene>
    <name evidence="2" type="ORF">UFOVP708_35</name>
</gene>
<proteinExistence type="predicted"/>
<dbReference type="EMBL" id="LR796683">
    <property type="protein sequence ID" value="CAB4158932.1"/>
    <property type="molecule type" value="Genomic_DNA"/>
</dbReference>
<name>A0A6J5NJN5_9CAUD</name>
<sequence>MNEQQLPQLPEPEAYRHREETGPAWSYTADQMQAYARAALAANVPVGFVMVPVEPTPEMLHCAEMWDDGFPGAWSRALAAAPAQETDPCIYPACQTNGCREACEAPAQAQQSYEPLTNIESPFNACQHREHCKGWKMVATDVVGRAKPEAQQPKPLTDEQIMARKPASADFVSFRSGVRCIEIERASGEGKSND</sequence>
<evidence type="ECO:0000256" key="1">
    <source>
        <dbReference type="SAM" id="MobiDB-lite"/>
    </source>
</evidence>
<accession>A0A6J5NJN5</accession>
<feature type="region of interest" description="Disordered" evidence="1">
    <location>
        <begin position="1"/>
        <end position="21"/>
    </location>
</feature>
<organism evidence="2">
    <name type="scientific">uncultured Caudovirales phage</name>
    <dbReference type="NCBI Taxonomy" id="2100421"/>
    <lineage>
        <taxon>Viruses</taxon>
        <taxon>Duplodnaviria</taxon>
        <taxon>Heunggongvirae</taxon>
        <taxon>Uroviricota</taxon>
        <taxon>Caudoviricetes</taxon>
        <taxon>Peduoviridae</taxon>
        <taxon>Maltschvirus</taxon>
        <taxon>Maltschvirus maltsch</taxon>
    </lineage>
</organism>
<evidence type="ECO:0000313" key="2">
    <source>
        <dbReference type="EMBL" id="CAB4158932.1"/>
    </source>
</evidence>
<protein>
    <submittedName>
        <fullName evidence="2">Uncharacterized protein</fullName>
    </submittedName>
</protein>
<reference evidence="2" key="1">
    <citation type="submission" date="2020-04" db="EMBL/GenBank/DDBJ databases">
        <authorList>
            <person name="Chiriac C."/>
            <person name="Salcher M."/>
            <person name="Ghai R."/>
            <person name="Kavagutti S V."/>
        </authorList>
    </citation>
    <scope>NUCLEOTIDE SEQUENCE</scope>
</reference>